<dbReference type="GO" id="GO:0031412">
    <property type="term" value="P:gas vesicle organization"/>
    <property type="evidence" value="ECO:0007669"/>
    <property type="project" value="InterPro"/>
</dbReference>
<comment type="subcellular location">
    <subcellularLocation>
        <location evidence="2">Gas vesicle</location>
    </subcellularLocation>
</comment>
<evidence type="ECO:0000313" key="4">
    <source>
        <dbReference type="EMBL" id="MFO7191714.1"/>
    </source>
</evidence>
<organism evidence="5">
    <name type="scientific">Thermocrispum agreste</name>
    <dbReference type="NCBI Taxonomy" id="37925"/>
    <lineage>
        <taxon>Bacteria</taxon>
        <taxon>Bacillati</taxon>
        <taxon>Actinomycetota</taxon>
        <taxon>Actinomycetes</taxon>
        <taxon>Pseudonocardiales</taxon>
        <taxon>Pseudonocardiaceae</taxon>
        <taxon>Thermocrispum</taxon>
    </lineage>
</organism>
<comment type="similarity">
    <text evidence="3">Belongs to the gas vesicle GvpF/GvpL family.</text>
</comment>
<dbReference type="PANTHER" id="PTHR36852">
    <property type="entry name" value="PROTEIN GVPL 2"/>
    <property type="match status" value="1"/>
</dbReference>
<dbReference type="Pfam" id="PF06386">
    <property type="entry name" value="GvpL_GvpF"/>
    <property type="match status" value="1"/>
</dbReference>
<proteinExistence type="inferred from homology"/>
<keyword evidence="1" id="KW-0304">Gas vesicle</keyword>
<gene>
    <name evidence="4" type="ORF">DIU77_005680</name>
    <name evidence="5" type="ORF">DIU77_06035</name>
</gene>
<name>A0A2W4JZE7_9PSEU</name>
<dbReference type="GO" id="GO:0031411">
    <property type="term" value="C:gas vesicle"/>
    <property type="evidence" value="ECO:0007669"/>
    <property type="project" value="UniProtKB-SubCell"/>
</dbReference>
<dbReference type="EMBL" id="QGUI02000045">
    <property type="protein sequence ID" value="MFO7191714.1"/>
    <property type="molecule type" value="Genomic_DNA"/>
</dbReference>
<evidence type="ECO:0000256" key="1">
    <source>
        <dbReference type="ARBA" id="ARBA00022987"/>
    </source>
</evidence>
<sequence>MTLVTVYVYGVVRAEDTMPEVPGIGDPATPVRGIVDGDIAAVVSDLPDAYELTEQDAVGHLDVLNALASQQVVLPMQFGTVAPDDAAVRREVLTAPGLRASLDALEPFVEVRLEFTHDEEALLREIIAGDPGLREDAQTTSFDVRVSLGQRIAERVEQLVVERGENLMSALDGIAESVVRLPVDDVHEDKWAVLVRRTRLSEADEAVRGIGQTAPEVRIGYFGPMPTFSFLPAVQAEEPQSRWGW</sequence>
<dbReference type="Proteomes" id="UP000249324">
    <property type="component" value="Unassembled WGS sequence"/>
</dbReference>
<accession>A0A2W4JZE7</accession>
<evidence type="ECO:0000256" key="3">
    <source>
        <dbReference type="ARBA" id="ARBA00035643"/>
    </source>
</evidence>
<reference evidence="4" key="1">
    <citation type="submission" date="2018-05" db="EMBL/GenBank/DDBJ databases">
        <authorList>
            <person name="Moura L."/>
            <person name="Setubal J.C."/>
        </authorList>
    </citation>
    <scope>NUCLEOTIDE SEQUENCE</scope>
    <source>
        <strain evidence="4">ZC4RG45</strain>
    </source>
</reference>
<dbReference type="AlphaFoldDB" id="A0A2W4JZE7"/>
<reference evidence="5" key="2">
    <citation type="submission" date="2018-05" db="EMBL/GenBank/DDBJ databases">
        <authorList>
            <person name="Lanie J.A."/>
            <person name="Ng W.-L."/>
            <person name="Kazmierczak K.M."/>
            <person name="Andrzejewski T.M."/>
            <person name="Davidsen T.M."/>
            <person name="Wayne K.J."/>
            <person name="Tettelin H."/>
            <person name="Glass J.I."/>
            <person name="Rusch D."/>
            <person name="Podicherti R."/>
            <person name="Tsui H.-C.T."/>
            <person name="Winkler M.E."/>
        </authorList>
    </citation>
    <scope>NUCLEOTIDE SEQUENCE</scope>
    <source>
        <strain evidence="5">ZC4RG45</strain>
    </source>
</reference>
<dbReference type="InterPro" id="IPR009430">
    <property type="entry name" value="GvpL/GvpF"/>
</dbReference>
<evidence type="ECO:0000313" key="6">
    <source>
        <dbReference type="Proteomes" id="UP000249324"/>
    </source>
</evidence>
<reference evidence="4 6" key="3">
    <citation type="journal article" date="2021" name="BMC Genomics">
        <title>Genome-resolved metagenome and metatranscriptome analyses of thermophilic composting reveal key bacterial players and their metabolic interactions.</title>
        <authorList>
            <person name="Braga L.P.P."/>
            <person name="Pereira R.V."/>
            <person name="Martins L.F."/>
            <person name="Moura L.M.S."/>
            <person name="Sanchez F.B."/>
            <person name="Patane J.S.L."/>
            <person name="da Silva A.M."/>
            <person name="Setubal J.C."/>
        </authorList>
    </citation>
    <scope>NUCLEOTIDE SEQUENCE [LARGE SCALE GENOMIC DNA]</scope>
    <source>
        <strain evidence="4">ZC4RG45</strain>
    </source>
</reference>
<protein>
    <submittedName>
        <fullName evidence="5">Gas vesicle protein GvpFL</fullName>
    </submittedName>
    <submittedName>
        <fullName evidence="4">GvpL/GvpF family gas vesicle protein</fullName>
    </submittedName>
</protein>
<dbReference type="PANTHER" id="PTHR36852:SF1">
    <property type="entry name" value="PROTEIN GVPL 2"/>
    <property type="match status" value="1"/>
</dbReference>
<evidence type="ECO:0000256" key="2">
    <source>
        <dbReference type="ARBA" id="ARBA00035108"/>
    </source>
</evidence>
<evidence type="ECO:0000313" key="5">
    <source>
        <dbReference type="EMBL" id="PZM99347.1"/>
    </source>
</evidence>
<dbReference type="EMBL" id="QGUI01000170">
    <property type="protein sequence ID" value="PZM99347.1"/>
    <property type="molecule type" value="Genomic_DNA"/>
</dbReference>
<dbReference type="STRING" id="1111738.GCA_000427905_03493"/>
<reference evidence="4" key="4">
    <citation type="submission" date="2023-08" db="EMBL/GenBank/DDBJ databases">
        <authorList>
            <person name="Guima S.E.S."/>
            <person name="Martins L.F."/>
            <person name="Silva A.M."/>
            <person name="Setubal J.C."/>
        </authorList>
    </citation>
    <scope>NUCLEOTIDE SEQUENCE</scope>
    <source>
        <strain evidence="4">ZC4RG45</strain>
    </source>
</reference>
<comment type="caution">
    <text evidence="5">The sequence shown here is derived from an EMBL/GenBank/DDBJ whole genome shotgun (WGS) entry which is preliminary data.</text>
</comment>